<dbReference type="InterPro" id="IPR012317">
    <property type="entry name" value="Poly(ADP-ribose)pol_cat_dom"/>
</dbReference>
<reference evidence="8" key="3">
    <citation type="submission" date="2023-05" db="EMBL/GenBank/DDBJ databases">
        <authorList>
            <person name="Smith C.H."/>
        </authorList>
    </citation>
    <scope>NUCLEOTIDE SEQUENCE</scope>
    <source>
        <strain evidence="8">CHS0354</strain>
        <tissue evidence="8">Mantle</tissue>
    </source>
</reference>
<feature type="active site" evidence="3">
    <location>
        <position position="494"/>
    </location>
</feature>
<organism evidence="8 9">
    <name type="scientific">Potamilus streckersoni</name>
    <dbReference type="NCBI Taxonomy" id="2493646"/>
    <lineage>
        <taxon>Eukaryota</taxon>
        <taxon>Metazoa</taxon>
        <taxon>Spiralia</taxon>
        <taxon>Lophotrochozoa</taxon>
        <taxon>Mollusca</taxon>
        <taxon>Bivalvia</taxon>
        <taxon>Autobranchia</taxon>
        <taxon>Heteroconchia</taxon>
        <taxon>Palaeoheterodonta</taxon>
        <taxon>Unionida</taxon>
        <taxon>Unionoidea</taxon>
        <taxon>Unionidae</taxon>
        <taxon>Ambleminae</taxon>
        <taxon>Lampsilini</taxon>
        <taxon>Potamilus</taxon>
    </lineage>
</organism>
<comment type="similarity">
    <text evidence="1">Belongs to the poly(ADP-ribose) glycohydrolase family.</text>
</comment>
<dbReference type="GO" id="GO:0005737">
    <property type="term" value="C:cytoplasm"/>
    <property type="evidence" value="ECO:0007669"/>
    <property type="project" value="TreeGrafter"/>
</dbReference>
<dbReference type="EMBL" id="JAEAOA010000109">
    <property type="protein sequence ID" value="KAK3580068.1"/>
    <property type="molecule type" value="Genomic_DNA"/>
</dbReference>
<feature type="compositionally biased region" description="Low complexity" evidence="6">
    <location>
        <begin position="165"/>
        <end position="176"/>
    </location>
</feature>
<reference evidence="8" key="1">
    <citation type="journal article" date="2021" name="Genome Biol. Evol.">
        <title>A High-Quality Reference Genome for a Parasitic Bivalve with Doubly Uniparental Inheritance (Bivalvia: Unionida).</title>
        <authorList>
            <person name="Smith C.H."/>
        </authorList>
    </citation>
    <scope>NUCLEOTIDE SEQUENCE</scope>
    <source>
        <strain evidence="8">CHS0354</strain>
    </source>
</reference>
<feature type="compositionally biased region" description="Polar residues" evidence="6">
    <location>
        <begin position="99"/>
        <end position="114"/>
    </location>
</feature>
<evidence type="ECO:0000256" key="4">
    <source>
        <dbReference type="PIRSR" id="PIRSR607724-2"/>
    </source>
</evidence>
<feature type="compositionally biased region" description="Acidic residues" evidence="6">
    <location>
        <begin position="148"/>
        <end position="164"/>
    </location>
</feature>
<feature type="non-terminal residue" evidence="8">
    <location>
        <position position="1"/>
    </location>
</feature>
<dbReference type="GO" id="GO:0006282">
    <property type="term" value="P:regulation of DNA repair"/>
    <property type="evidence" value="ECO:0007669"/>
    <property type="project" value="InterPro"/>
</dbReference>
<evidence type="ECO:0000256" key="3">
    <source>
        <dbReference type="PIRSR" id="PIRSR607724-1"/>
    </source>
</evidence>
<keyword evidence="5" id="KW-0808">Transferase</keyword>
<dbReference type="GO" id="GO:0005634">
    <property type="term" value="C:nucleus"/>
    <property type="evidence" value="ECO:0007669"/>
    <property type="project" value="TreeGrafter"/>
</dbReference>
<keyword evidence="2" id="KW-0378">Hydrolase</keyword>
<feature type="binding site" evidence="4">
    <location>
        <position position="534"/>
    </location>
    <ligand>
        <name>substrate</name>
    </ligand>
</feature>
<keyword evidence="9" id="KW-1185">Reference proteome</keyword>
<feature type="binding site" evidence="4">
    <location>
        <position position="479"/>
    </location>
    <ligand>
        <name>substrate</name>
    </ligand>
</feature>
<gene>
    <name evidence="8" type="ORF">CHS0354_001021</name>
</gene>
<feature type="binding site" evidence="4">
    <location>
        <position position="493"/>
    </location>
    <ligand>
        <name>substrate</name>
    </ligand>
</feature>
<evidence type="ECO:0000313" key="9">
    <source>
        <dbReference type="Proteomes" id="UP001195483"/>
    </source>
</evidence>
<keyword evidence="5" id="KW-0328">Glycosyltransferase</keyword>
<feature type="compositionally biased region" description="Basic and acidic residues" evidence="6">
    <location>
        <begin position="65"/>
        <end position="98"/>
    </location>
</feature>
<feature type="region of interest" description="Disordered" evidence="6">
    <location>
        <begin position="39"/>
        <end position="198"/>
    </location>
</feature>
<dbReference type="GO" id="GO:0003950">
    <property type="term" value="F:NAD+ poly-ADP-ribosyltransferase activity"/>
    <property type="evidence" value="ECO:0007669"/>
    <property type="project" value="UniProtKB-UniRule"/>
</dbReference>
<evidence type="ECO:0000313" key="8">
    <source>
        <dbReference type="EMBL" id="KAK3580068.1"/>
    </source>
</evidence>
<reference evidence="8" key="2">
    <citation type="journal article" date="2021" name="Genome Biol. Evol.">
        <title>Developing a high-quality reference genome for a parasitic bivalve with doubly uniparental inheritance (Bivalvia: Unionida).</title>
        <authorList>
            <person name="Smith C.H."/>
        </authorList>
    </citation>
    <scope>NUCLEOTIDE SEQUENCE</scope>
    <source>
        <strain evidence="8">CHS0354</strain>
        <tissue evidence="8">Mantle</tissue>
    </source>
</reference>
<dbReference type="GO" id="GO:0009225">
    <property type="term" value="P:nucleotide-sugar metabolic process"/>
    <property type="evidence" value="ECO:0007669"/>
    <property type="project" value="TreeGrafter"/>
</dbReference>
<keyword evidence="5" id="KW-0520">NAD</keyword>
<dbReference type="Gene3D" id="3.90.228.10">
    <property type="match status" value="1"/>
</dbReference>
<dbReference type="SUPFAM" id="SSF56399">
    <property type="entry name" value="ADP-ribosylation"/>
    <property type="match status" value="1"/>
</dbReference>
<feature type="active site" evidence="3">
    <location>
        <position position="495"/>
    </location>
</feature>
<comment type="caution">
    <text evidence="8">The sequence shown here is derived from an EMBL/GenBank/DDBJ whole genome shotgun (WGS) entry which is preliminary data.</text>
</comment>
<dbReference type="GO" id="GO:0004649">
    <property type="term" value="F:poly(ADP-ribose) glycohydrolase activity"/>
    <property type="evidence" value="ECO:0007669"/>
    <property type="project" value="InterPro"/>
</dbReference>
<dbReference type="PROSITE" id="PS51059">
    <property type="entry name" value="PARP_CATALYTIC"/>
    <property type="match status" value="1"/>
</dbReference>
<dbReference type="InterPro" id="IPR048362">
    <property type="entry name" value="PARG_helical"/>
</dbReference>
<dbReference type="PANTHER" id="PTHR12837">
    <property type="entry name" value="POLY ADP-RIBOSE GLYCOHYDROLASE"/>
    <property type="match status" value="1"/>
</dbReference>
<dbReference type="Pfam" id="PF20811">
    <property type="entry name" value="PARG_cat_N"/>
    <property type="match status" value="1"/>
</dbReference>
<feature type="compositionally biased region" description="Low complexity" evidence="6">
    <location>
        <begin position="115"/>
        <end position="125"/>
    </location>
</feature>
<evidence type="ECO:0000256" key="1">
    <source>
        <dbReference type="ARBA" id="ARBA00009545"/>
    </source>
</evidence>
<feature type="domain" description="PARP catalytic" evidence="7">
    <location>
        <begin position="785"/>
        <end position="962"/>
    </location>
</feature>
<dbReference type="PANTHER" id="PTHR12837:SF15">
    <property type="entry name" value="POLY(ADP-RIBOSE) GLYCOHYDROLASE"/>
    <property type="match status" value="1"/>
</dbReference>
<dbReference type="EC" id="2.4.2.-" evidence="5"/>
<evidence type="ECO:0000259" key="7">
    <source>
        <dbReference type="PROSITE" id="PS51059"/>
    </source>
</evidence>
<accession>A0AAE0RV12</accession>
<dbReference type="Proteomes" id="UP001195483">
    <property type="component" value="Unassembled WGS sequence"/>
</dbReference>
<dbReference type="InterPro" id="IPR007724">
    <property type="entry name" value="Poly_GlycHdrlase"/>
</dbReference>
<evidence type="ECO:0000256" key="6">
    <source>
        <dbReference type="SAM" id="MobiDB-lite"/>
    </source>
</evidence>
<evidence type="ECO:0000256" key="2">
    <source>
        <dbReference type="ARBA" id="ARBA00022801"/>
    </source>
</evidence>
<dbReference type="GO" id="GO:0005975">
    <property type="term" value="P:carbohydrate metabolic process"/>
    <property type="evidence" value="ECO:0007669"/>
    <property type="project" value="InterPro"/>
</dbReference>
<dbReference type="Pfam" id="PF05028">
    <property type="entry name" value="PARG_cat_C"/>
    <property type="match status" value="1"/>
</dbReference>
<protein>
    <recommendedName>
        <fullName evidence="5">Poly [ADP-ribose] polymerase</fullName>
        <shortName evidence="5">PARP</shortName>
        <ecNumber evidence="5">2.4.2.-</ecNumber>
    </recommendedName>
</protein>
<feature type="compositionally biased region" description="Polar residues" evidence="6">
    <location>
        <begin position="43"/>
        <end position="57"/>
    </location>
</feature>
<dbReference type="InterPro" id="IPR046372">
    <property type="entry name" value="PARG_cat_C"/>
</dbReference>
<proteinExistence type="inferred from homology"/>
<dbReference type="GO" id="GO:1990966">
    <property type="term" value="P:ATP generation from poly-ADP-D-ribose"/>
    <property type="evidence" value="ECO:0007669"/>
    <property type="project" value="TreeGrafter"/>
</dbReference>
<name>A0AAE0RV12_9BIVA</name>
<sequence>MSEPPLKKKRRTILDFYQRISRTKCEVVKDKVDLKGTQEAHMATSNSSGNALTSQKLPGSIPGSEIDKNDNKNLDPQKTKLLRDGKCAPVEGKDHTKSTQEANMANKNLPGSTPESGESNNVNENSDSKQTKLGKAASSTDKSSPGPDDGDICEQESEDWEETLDSQSSDNFLSSSRAIPIKKPTPRKDGSQAWKGIPVKGLKKMPDCEEKLGPLKGSESHVVLFQTPYEYKEQSPPKPYAHYKDKWDHYHVRMPCSDQNEFPVQEKHGKKIVRRWDIITRALSGDIKDINDLEAAIISYSHRYFEKWDFQTLHYFFTKDLEEQECREFFSKTMKKMQKLAQKLPHLCSHPIPLLKKGQSKSVTFSQQQIACLLANAFFCTFPQRNAKQRFSEFPSINFSSLFTGKPDSVKMEKLRCILHYFTRVCEKTPCGTVTITRMHKSESHNWDEMNTHLLGLHVSSEGTIEDDGEGMLQVDFANKFLGGGVLSHGCVQEEIRFLICPEMIISRLITEELAPNEALVMRGCERFSDYDGYSSTFKWKGSYTDKTSRDNWGRIYCEVVAIDALVFRSYKSQFNRDFVLRELSKAYCGFFRRMPQEHLPAVCTGNWGCGAFGGDRRLKALIQLMAAAHARRDVCYFTYDDEKLRDDFYKIHSYLTTTNRFSIGDLVKIIEEYRKNIILKSQGKPEMNIFEFILRIFDGSLENTDEYSHSSYEMRFLKESGRESSFSSRGATGGVTLNVNWESESNTASLKSTSKSSTSRQYSQETQIQKLDMSTAKSPKGLALPSHWAPIETGVVSVLLDPNDRKQTIRDEYAKVAKHFEKSMTNAEIKSIKRIQNVLLWQHYALRKKEMEGKSGVGNVNEMHLYHGTIPDTVELICEENFDFRNAGSRKGALYGQGTYFALEAKISDSYAHIDGNNHKFMFVAQVLVGKICLGIAEYKKPPYLDEGNKKKGSYDTCVND</sequence>
<evidence type="ECO:0000256" key="5">
    <source>
        <dbReference type="RuleBase" id="RU362114"/>
    </source>
</evidence>
<dbReference type="Pfam" id="PF00644">
    <property type="entry name" value="PARP"/>
    <property type="match status" value="1"/>
</dbReference>
<feature type="active site" evidence="3">
    <location>
        <position position="476"/>
    </location>
</feature>
<dbReference type="AlphaFoldDB" id="A0AAE0RV12"/>